<evidence type="ECO:0000256" key="4">
    <source>
        <dbReference type="SAM" id="SignalP"/>
    </source>
</evidence>
<dbReference type="OrthoDB" id="3770654at2"/>
<keyword evidence="2" id="KW-0964">Secreted</keyword>
<gene>
    <name evidence="5" type="ORF">EXE59_13145</name>
</gene>
<protein>
    <submittedName>
        <fullName evidence="5">Calcium-binding protein</fullName>
    </submittedName>
</protein>
<feature type="region of interest" description="Disordered" evidence="3">
    <location>
        <begin position="454"/>
        <end position="488"/>
    </location>
</feature>
<dbReference type="PANTHER" id="PTHR38340:SF1">
    <property type="entry name" value="S-LAYER PROTEIN"/>
    <property type="match status" value="1"/>
</dbReference>
<reference evidence="5 6" key="1">
    <citation type="submission" date="2019-04" db="EMBL/GenBank/DDBJ databases">
        <title>Three New Species of Nocardioides, Nocardioides euryhalodurans sp. nov., Nocardioides seonyuensis sp. nov. and Nocardioides eburneoflavus sp. nov. Isolated from Soil.</title>
        <authorList>
            <person name="Roh S.G."/>
            <person name="Lee C."/>
            <person name="Kim M.-K."/>
            <person name="Kim S.B."/>
        </authorList>
    </citation>
    <scope>NUCLEOTIDE SEQUENCE [LARGE SCALE GENOMIC DNA]</scope>
    <source>
        <strain evidence="5 6">MMS17-SY213</strain>
    </source>
</reference>
<dbReference type="PRINTS" id="PR00313">
    <property type="entry name" value="CABNDNGRPT"/>
</dbReference>
<dbReference type="InterPro" id="IPR050557">
    <property type="entry name" value="RTX_toxin/Mannuronan_C5-epim"/>
</dbReference>
<proteinExistence type="predicted"/>
<evidence type="ECO:0000256" key="1">
    <source>
        <dbReference type="ARBA" id="ARBA00004613"/>
    </source>
</evidence>
<organism evidence="5 6">
    <name type="scientific">Nocardioides eburneiflavus</name>
    <dbReference type="NCBI Taxonomy" id="2518372"/>
    <lineage>
        <taxon>Bacteria</taxon>
        <taxon>Bacillati</taxon>
        <taxon>Actinomycetota</taxon>
        <taxon>Actinomycetes</taxon>
        <taxon>Propionibacteriales</taxon>
        <taxon>Nocardioidaceae</taxon>
        <taxon>Nocardioides</taxon>
    </lineage>
</organism>
<dbReference type="InterPro" id="IPR001343">
    <property type="entry name" value="Hemolysn_Ca-bd"/>
</dbReference>
<dbReference type="RefSeq" id="WP_135839306.1">
    <property type="nucleotide sequence ID" value="NZ_SRRO01000001.1"/>
</dbReference>
<feature type="compositionally biased region" description="Low complexity" evidence="3">
    <location>
        <begin position="455"/>
        <end position="483"/>
    </location>
</feature>
<dbReference type="PANTHER" id="PTHR38340">
    <property type="entry name" value="S-LAYER PROTEIN"/>
    <property type="match status" value="1"/>
</dbReference>
<dbReference type="PROSITE" id="PS00330">
    <property type="entry name" value="HEMOLYSIN_CALCIUM"/>
    <property type="match status" value="1"/>
</dbReference>
<dbReference type="Gene3D" id="2.150.10.10">
    <property type="entry name" value="Serralysin-like metalloprotease, C-terminal"/>
    <property type="match status" value="1"/>
</dbReference>
<keyword evidence="6" id="KW-1185">Reference proteome</keyword>
<evidence type="ECO:0000313" key="6">
    <source>
        <dbReference type="Proteomes" id="UP000297496"/>
    </source>
</evidence>
<dbReference type="Pfam" id="PF00353">
    <property type="entry name" value="HemolysinCabind"/>
    <property type="match status" value="2"/>
</dbReference>
<dbReference type="GO" id="GO:0005576">
    <property type="term" value="C:extracellular region"/>
    <property type="evidence" value="ECO:0007669"/>
    <property type="project" value="UniProtKB-SubCell"/>
</dbReference>
<name>A0A4Z1CG93_9ACTN</name>
<feature type="region of interest" description="Disordered" evidence="3">
    <location>
        <begin position="411"/>
        <end position="432"/>
    </location>
</feature>
<dbReference type="Proteomes" id="UP000297496">
    <property type="component" value="Unassembled WGS sequence"/>
</dbReference>
<feature type="signal peptide" evidence="4">
    <location>
        <begin position="1"/>
        <end position="25"/>
    </location>
</feature>
<dbReference type="AlphaFoldDB" id="A0A4Z1CG93"/>
<evidence type="ECO:0000256" key="3">
    <source>
        <dbReference type="SAM" id="MobiDB-lite"/>
    </source>
</evidence>
<keyword evidence="4" id="KW-0732">Signal</keyword>
<dbReference type="SUPFAM" id="SSF51120">
    <property type="entry name" value="beta-Roll"/>
    <property type="match status" value="2"/>
</dbReference>
<accession>A0A4Z1CG93</accession>
<comment type="subcellular location">
    <subcellularLocation>
        <location evidence="1">Secreted</location>
    </subcellularLocation>
</comment>
<evidence type="ECO:0000256" key="2">
    <source>
        <dbReference type="ARBA" id="ARBA00022525"/>
    </source>
</evidence>
<sequence>MRTTTLATAGLLGLALLGPLTAANAEGETCRGEAATIVGTPANPALLGSDGVVGTEGRDVVVTNGAWKVSTLGGDDVICVTAGGTSTLKQVVIDAGAGDDVVDGSTAPDWLVQAELGEGADRFEGGAAGSSVHGAYADAAPADTERDVIIGRDGPDGVHSGVVGQPNSDVIVLGAGDDSLVYGGVTASDGSIDGGTGVDEFFPSTLSAPGDTVIDNAAGRMLIDQQVVATWTGLETFWTGTIGGYAIDFVGTAADETVYAKVSGRVRATLGAGDDSFLADQAPRAGSVIDGGDGRDHVYVTSESGLLDLDLRRGKLVADAGSPYTTAATGFEDGSLFARRVVVGGTDSRNELRFSACDARLRGRGGADTIVRSYDSLFESVFCPRFPKAHLSGGSGKDDLEGTFGRDVLLGGRGPDDLRGENGNDVLRGGGGSDRLLGARGVTACTDRRARTSCTAASPGTGRTAGRAARTCAGPSASGAASADHPRGRCRRWWSGSSAEIWTSVARGSIRSLGRATRRGVDDAVRELIVR</sequence>
<comment type="caution">
    <text evidence="5">The sequence shown here is derived from an EMBL/GenBank/DDBJ whole genome shotgun (WGS) entry which is preliminary data.</text>
</comment>
<feature type="chain" id="PRO_5021398480" evidence="4">
    <location>
        <begin position="26"/>
        <end position="531"/>
    </location>
</feature>
<dbReference type="Gene3D" id="2.160.20.160">
    <property type="match status" value="1"/>
</dbReference>
<dbReference type="InterPro" id="IPR011049">
    <property type="entry name" value="Serralysin-like_metalloprot_C"/>
</dbReference>
<dbReference type="GO" id="GO:0005509">
    <property type="term" value="F:calcium ion binding"/>
    <property type="evidence" value="ECO:0007669"/>
    <property type="project" value="InterPro"/>
</dbReference>
<dbReference type="InterPro" id="IPR018511">
    <property type="entry name" value="Hemolysin-typ_Ca-bd_CS"/>
</dbReference>
<evidence type="ECO:0000313" key="5">
    <source>
        <dbReference type="EMBL" id="TGN64798.1"/>
    </source>
</evidence>
<dbReference type="EMBL" id="SRRO01000001">
    <property type="protein sequence ID" value="TGN64798.1"/>
    <property type="molecule type" value="Genomic_DNA"/>
</dbReference>